<dbReference type="InterPro" id="IPR041700">
    <property type="entry name" value="OMP_b-brl_3"/>
</dbReference>
<gene>
    <name evidence="9" type="ORF">CRU91_10825</name>
</gene>
<evidence type="ECO:0000256" key="5">
    <source>
        <dbReference type="ARBA" id="ARBA00023136"/>
    </source>
</evidence>
<evidence type="ECO:0000313" key="9">
    <source>
        <dbReference type="EMBL" id="RBQ28101.1"/>
    </source>
</evidence>
<dbReference type="PROSITE" id="PS52016">
    <property type="entry name" value="TONB_DEPENDENT_REC_3"/>
    <property type="match status" value="1"/>
</dbReference>
<accession>A0A366MP98</accession>
<dbReference type="Gene3D" id="2.40.170.20">
    <property type="entry name" value="TonB-dependent receptor, beta-barrel domain"/>
    <property type="match status" value="1"/>
</dbReference>
<dbReference type="Pfam" id="PF14905">
    <property type="entry name" value="OMP_b-brl_3"/>
    <property type="match status" value="1"/>
</dbReference>
<dbReference type="SUPFAM" id="SSF56935">
    <property type="entry name" value="Porins"/>
    <property type="match status" value="1"/>
</dbReference>
<dbReference type="PANTHER" id="PTHR32552:SF74">
    <property type="entry name" value="HYDROXAMATE SIDEROPHORE RECEPTOR FHUE"/>
    <property type="match status" value="1"/>
</dbReference>
<keyword evidence="10" id="KW-1185">Reference proteome</keyword>
<feature type="non-terminal residue" evidence="9">
    <location>
        <position position="1"/>
    </location>
</feature>
<evidence type="ECO:0000259" key="8">
    <source>
        <dbReference type="Pfam" id="PF14905"/>
    </source>
</evidence>
<dbReference type="OrthoDB" id="9800913at2"/>
<feature type="domain" description="Outer membrane protein beta-barrel" evidence="8">
    <location>
        <begin position="16"/>
        <end position="91"/>
    </location>
</feature>
<sequence>KIGDLTFGGNIHYRSEFYTDITTPAGKIRATQDDFFVVDAMAKYEFNKNLSAQLNVNNIFDKEYYANFIYSGSRSQYIYGDPRSATVTLKYKF</sequence>
<evidence type="ECO:0000256" key="6">
    <source>
        <dbReference type="ARBA" id="ARBA00023237"/>
    </source>
</evidence>
<dbReference type="InterPro" id="IPR010917">
    <property type="entry name" value="TonB_rcpt_CS"/>
</dbReference>
<organism evidence="9 10">
    <name type="scientific">Aliarcobacter vitoriensis</name>
    <dbReference type="NCBI Taxonomy" id="2011099"/>
    <lineage>
        <taxon>Bacteria</taxon>
        <taxon>Pseudomonadati</taxon>
        <taxon>Campylobacterota</taxon>
        <taxon>Epsilonproteobacteria</taxon>
        <taxon>Campylobacterales</taxon>
        <taxon>Arcobacteraceae</taxon>
        <taxon>Aliarcobacter</taxon>
    </lineage>
</organism>
<dbReference type="Proteomes" id="UP000252669">
    <property type="component" value="Unassembled WGS sequence"/>
</dbReference>
<protein>
    <submittedName>
        <fullName evidence="9">TonB-dependent siderophore receptor</fullName>
    </submittedName>
</protein>
<evidence type="ECO:0000256" key="3">
    <source>
        <dbReference type="ARBA" id="ARBA00022452"/>
    </source>
</evidence>
<comment type="caution">
    <text evidence="9">The sequence shown here is derived from an EMBL/GenBank/DDBJ whole genome shotgun (WGS) entry which is preliminary data.</text>
</comment>
<reference evidence="9 10" key="1">
    <citation type="submission" date="2017-10" db="EMBL/GenBank/DDBJ databases">
        <title>Genomics of the genus Arcobacter.</title>
        <authorList>
            <person name="Perez-Cataluna A."/>
            <person name="Figueras M.J."/>
        </authorList>
    </citation>
    <scope>NUCLEOTIDE SEQUENCE [LARGE SCALE GENOMIC DNA]</scope>
    <source>
        <strain evidence="9 10">CECT 9230</strain>
    </source>
</reference>
<proteinExistence type="inferred from homology"/>
<dbReference type="PANTHER" id="PTHR32552">
    <property type="entry name" value="FERRICHROME IRON RECEPTOR-RELATED"/>
    <property type="match status" value="1"/>
</dbReference>
<comment type="similarity">
    <text evidence="7">Belongs to the TonB-dependent receptor family.</text>
</comment>
<dbReference type="GO" id="GO:0015344">
    <property type="term" value="F:siderophore uptake transmembrane transporter activity"/>
    <property type="evidence" value="ECO:0007669"/>
    <property type="project" value="TreeGrafter"/>
</dbReference>
<evidence type="ECO:0000256" key="7">
    <source>
        <dbReference type="PROSITE-ProRule" id="PRU01360"/>
    </source>
</evidence>
<keyword evidence="9" id="KW-0675">Receptor</keyword>
<evidence type="ECO:0000256" key="2">
    <source>
        <dbReference type="ARBA" id="ARBA00022448"/>
    </source>
</evidence>
<keyword evidence="5 7" id="KW-0472">Membrane</keyword>
<keyword evidence="4 7" id="KW-0812">Transmembrane</keyword>
<comment type="subcellular location">
    <subcellularLocation>
        <location evidence="1 7">Cell outer membrane</location>
        <topology evidence="1 7">Multi-pass membrane protein</topology>
    </subcellularLocation>
</comment>
<dbReference type="PROSITE" id="PS01156">
    <property type="entry name" value="TONB_DEPENDENT_REC_2"/>
    <property type="match status" value="1"/>
</dbReference>
<keyword evidence="6 7" id="KW-0998">Cell outer membrane</keyword>
<evidence type="ECO:0000313" key="10">
    <source>
        <dbReference type="Proteomes" id="UP000252669"/>
    </source>
</evidence>
<evidence type="ECO:0000256" key="1">
    <source>
        <dbReference type="ARBA" id="ARBA00004571"/>
    </source>
</evidence>
<dbReference type="GO" id="GO:0009279">
    <property type="term" value="C:cell outer membrane"/>
    <property type="evidence" value="ECO:0007669"/>
    <property type="project" value="UniProtKB-SubCell"/>
</dbReference>
<keyword evidence="3 7" id="KW-1134">Transmembrane beta strand</keyword>
<dbReference type="RefSeq" id="WP_113895239.1">
    <property type="nucleotide sequence ID" value="NZ_PDKB01000023.1"/>
</dbReference>
<name>A0A366MP98_9BACT</name>
<dbReference type="InterPro" id="IPR036942">
    <property type="entry name" value="Beta-barrel_TonB_sf"/>
</dbReference>
<evidence type="ECO:0000256" key="4">
    <source>
        <dbReference type="ARBA" id="ARBA00022692"/>
    </source>
</evidence>
<keyword evidence="2 7" id="KW-0813">Transport</keyword>
<dbReference type="InterPro" id="IPR039426">
    <property type="entry name" value="TonB-dep_rcpt-like"/>
</dbReference>
<dbReference type="EMBL" id="PDKB01000023">
    <property type="protein sequence ID" value="RBQ28101.1"/>
    <property type="molecule type" value="Genomic_DNA"/>
</dbReference>
<dbReference type="AlphaFoldDB" id="A0A366MP98"/>